<dbReference type="InterPro" id="IPR058353">
    <property type="entry name" value="DUF8040"/>
</dbReference>
<evidence type="ECO:0000313" key="3">
    <source>
        <dbReference type="Proteomes" id="UP001497623"/>
    </source>
</evidence>
<evidence type="ECO:0000259" key="1">
    <source>
        <dbReference type="Pfam" id="PF26138"/>
    </source>
</evidence>
<evidence type="ECO:0000313" key="2">
    <source>
        <dbReference type="EMBL" id="CAL4121766.1"/>
    </source>
</evidence>
<dbReference type="EMBL" id="CAXKWB010019247">
    <property type="protein sequence ID" value="CAL4121766.1"/>
    <property type="molecule type" value="Genomic_DNA"/>
</dbReference>
<reference evidence="2 3" key="1">
    <citation type="submission" date="2024-05" db="EMBL/GenBank/DDBJ databases">
        <authorList>
            <person name="Wallberg A."/>
        </authorList>
    </citation>
    <scope>NUCLEOTIDE SEQUENCE [LARGE SCALE GENOMIC DNA]</scope>
</reference>
<organism evidence="2 3">
    <name type="scientific">Meganyctiphanes norvegica</name>
    <name type="common">Northern krill</name>
    <name type="synonym">Thysanopoda norvegica</name>
    <dbReference type="NCBI Taxonomy" id="48144"/>
    <lineage>
        <taxon>Eukaryota</taxon>
        <taxon>Metazoa</taxon>
        <taxon>Ecdysozoa</taxon>
        <taxon>Arthropoda</taxon>
        <taxon>Crustacea</taxon>
        <taxon>Multicrustacea</taxon>
        <taxon>Malacostraca</taxon>
        <taxon>Eumalacostraca</taxon>
        <taxon>Eucarida</taxon>
        <taxon>Euphausiacea</taxon>
        <taxon>Euphausiidae</taxon>
        <taxon>Meganyctiphanes</taxon>
    </lineage>
</organism>
<sequence>KFKNYFRMSQDTFDQLLSLLKIHIQKKDTHLRKSIPAEERLAITLRYLATGHSFVDLQYIFRCGASTARKIVIDVCEKIYQHLRELCFPELNQQEWLDIAAGFESSANFPNCLGAID</sequence>
<gene>
    <name evidence="2" type="ORF">MNOR_LOCUS22628</name>
</gene>
<proteinExistence type="predicted"/>
<name>A0AAV2RC19_MEGNR</name>
<protein>
    <recommendedName>
        <fullName evidence="1">DUF8040 domain-containing protein</fullName>
    </recommendedName>
</protein>
<feature type="domain" description="DUF8040" evidence="1">
    <location>
        <begin position="2"/>
        <end position="80"/>
    </location>
</feature>
<accession>A0AAV2RC19</accession>
<dbReference type="AlphaFoldDB" id="A0AAV2RC19"/>
<keyword evidence="3" id="KW-1185">Reference proteome</keyword>
<dbReference type="Pfam" id="PF26138">
    <property type="entry name" value="DUF8040"/>
    <property type="match status" value="1"/>
</dbReference>
<comment type="caution">
    <text evidence="2">The sequence shown here is derived from an EMBL/GenBank/DDBJ whole genome shotgun (WGS) entry which is preliminary data.</text>
</comment>
<feature type="non-terminal residue" evidence="2">
    <location>
        <position position="1"/>
    </location>
</feature>
<feature type="non-terminal residue" evidence="2">
    <location>
        <position position="117"/>
    </location>
</feature>
<dbReference type="Proteomes" id="UP001497623">
    <property type="component" value="Unassembled WGS sequence"/>
</dbReference>